<sequence length="531" mass="60207">MFIIVLLIFLIVIIVAIYSLYVTLQITDEPQIVTLRRFDNDDVAYIEPPSEIVIEGNAHECHKSLTPCTTHVNCDVCREGLANCQYFDEKTVIEMSDANGNVVQHTILPGESYCMALDRERARSCNPHTGLWLLAETRTGFSLLCHCLTPGLVTQLSMYEDCAVAVGCQPHGHIADLNESPLRCVCDDGYVAEFDNVTQTPHCRPRKVRDIVYDEAFFHRAPCQDGFVRIDHPALNDVYRQELRLPDICVVDPCSVDPISGQRTLGRLQYYSDGTLEYKYCQCSLYGQLFAVHSASPSMIGDSSEPVVNACIRPFNVHFRNVHRIEYKFFWGHLNNNRSDDDVVAAVAPSQLSHDRYRRLTYAFLTNHPELSDTNGLVLFKFSTANDTIFRETQISDMSIGEFSLFQWFVAVSRRTSAMPCMIPGQGRCITVNSNHCIRRHTSAQVWTAETFTNSWCVLSREGRHLRIWSPAARYPRGQAPAALRVNILFSLLTLETRTYIVKMIRTGRTSTEQLDNLTALLDTYANYSIN</sequence>
<dbReference type="EMBL" id="MN233792">
    <property type="protein sequence ID" value="QHB21782.1"/>
    <property type="molecule type" value="Genomic_DNA"/>
</dbReference>
<evidence type="ECO:0000313" key="2">
    <source>
        <dbReference type="Proteomes" id="UP000830275"/>
    </source>
</evidence>
<accession>A0AAE6R7Z8</accession>
<dbReference type="Proteomes" id="UP000830275">
    <property type="component" value="Segment"/>
</dbReference>
<dbReference type="InterPro" id="IPR007784">
    <property type="entry name" value="PIR"/>
</dbReference>
<protein>
    <submittedName>
        <fullName evidence="1">Pif-1</fullName>
    </submittedName>
</protein>
<proteinExistence type="predicted"/>
<evidence type="ECO:0000313" key="1">
    <source>
        <dbReference type="EMBL" id="QHB21782.1"/>
    </source>
</evidence>
<organism evidence="1 2">
    <name type="scientific">Artaxa digramma nucleopolyhedrovirus</name>
    <dbReference type="NCBI Taxonomy" id="3070910"/>
    <lineage>
        <taxon>Viruses</taxon>
        <taxon>Viruses incertae sedis</taxon>
        <taxon>Naldaviricetes</taxon>
        <taxon>Lefavirales</taxon>
        <taxon>Baculoviridae</taxon>
        <taxon>Alphabaculovirus</taxon>
        <taxon>Alphabaculovirus ardigrammae</taxon>
    </lineage>
</organism>
<keyword evidence="2" id="KW-1185">Reference proteome</keyword>
<gene>
    <name evidence="1" type="primary">pif-1</name>
    <name evidence="1" type="ORF">Eudi_ORF123</name>
</gene>
<name>A0AAE6R7Z8_9ABAC</name>
<dbReference type="Pfam" id="PF05092">
    <property type="entry name" value="PIF"/>
    <property type="match status" value="1"/>
</dbReference>
<reference evidence="1 2" key="1">
    <citation type="journal article" date="2019" name="Viruses">
        <title>Genome Analysis of a Novel Clade II.b Alphabaculovirus Obtained from Artaxa digramma.</title>
        <authorList>
            <person name="Li J."/>
            <person name="Duan X."/>
            <person name="Wang Q."/>
            <person name="Zhang L."/>
            <person name="Deng F."/>
            <person name="Wang H."/>
            <person name="Hu Z."/>
            <person name="Wang M."/>
            <person name="Wang J."/>
        </authorList>
    </citation>
    <scope>NUCLEOTIDE SEQUENCE [LARGE SCALE GENOMIC DNA]</scope>
    <source>
        <strain evidence="1 2">424</strain>
    </source>
</reference>